<comment type="subcellular location">
    <subcellularLocation>
        <location evidence="1">Endomembrane system</location>
        <topology evidence="1">Multi-pass membrane protein</topology>
    </subcellularLocation>
</comment>
<keyword evidence="9" id="KW-1185">Reference proteome</keyword>
<keyword evidence="4" id="KW-1278">Translocase</keyword>
<evidence type="ECO:0000256" key="5">
    <source>
        <dbReference type="ARBA" id="ARBA00022989"/>
    </source>
</evidence>
<evidence type="ECO:0000313" key="9">
    <source>
        <dbReference type="Proteomes" id="UP000290909"/>
    </source>
</evidence>
<evidence type="ECO:0000256" key="1">
    <source>
        <dbReference type="ARBA" id="ARBA00004127"/>
    </source>
</evidence>
<accession>A0A449BKZ0</accession>
<dbReference type="Proteomes" id="UP000290909">
    <property type="component" value="Chromosome"/>
</dbReference>
<gene>
    <name evidence="8" type="ORF">NCTC10172_01044</name>
</gene>
<evidence type="ECO:0000256" key="6">
    <source>
        <dbReference type="ARBA" id="ARBA00023136"/>
    </source>
</evidence>
<dbReference type="STRING" id="1408416.GCA_000702765_01227"/>
<feature type="transmembrane region" description="Helical" evidence="7">
    <location>
        <begin position="154"/>
        <end position="176"/>
    </location>
</feature>
<organism evidence="8 9">
    <name type="scientific">Acholeplasma hippikon</name>
    <dbReference type="NCBI Taxonomy" id="264636"/>
    <lineage>
        <taxon>Bacteria</taxon>
        <taxon>Bacillati</taxon>
        <taxon>Mycoplasmatota</taxon>
        <taxon>Mollicutes</taxon>
        <taxon>Acholeplasmatales</taxon>
        <taxon>Acholeplasmataceae</taxon>
        <taxon>Acholeplasma</taxon>
    </lineage>
</organism>
<feature type="transmembrane region" description="Helical" evidence="7">
    <location>
        <begin position="112"/>
        <end position="142"/>
    </location>
</feature>
<name>A0A449BKZ0_9MOLU</name>
<dbReference type="AlphaFoldDB" id="A0A449BKZ0"/>
<dbReference type="GO" id="GO:0012505">
    <property type="term" value="C:endomembrane system"/>
    <property type="evidence" value="ECO:0007669"/>
    <property type="project" value="UniProtKB-SubCell"/>
</dbReference>
<dbReference type="GO" id="GO:0016020">
    <property type="term" value="C:membrane"/>
    <property type="evidence" value="ECO:0007669"/>
    <property type="project" value="InterPro"/>
</dbReference>
<dbReference type="EMBL" id="LR215050">
    <property type="protein sequence ID" value="VEU82997.1"/>
    <property type="molecule type" value="Genomic_DNA"/>
</dbReference>
<keyword evidence="6 7" id="KW-0472">Membrane</keyword>
<proteinExistence type="predicted"/>
<dbReference type="RefSeq" id="WP_035369925.1">
    <property type="nucleotide sequence ID" value="NZ_LR215050.1"/>
</dbReference>
<keyword evidence="5 7" id="KW-1133">Transmembrane helix</keyword>
<dbReference type="KEGG" id="ahk:NCTC10172_01044"/>
<reference evidence="8 9" key="1">
    <citation type="submission" date="2019-01" db="EMBL/GenBank/DDBJ databases">
        <authorList>
            <consortium name="Pathogen Informatics"/>
        </authorList>
    </citation>
    <scope>NUCLEOTIDE SEQUENCE [LARGE SCALE GENOMIC DNA]</scope>
    <source>
        <strain evidence="8 9">NCTC10172</strain>
    </source>
</reference>
<dbReference type="Pfam" id="PF02508">
    <property type="entry name" value="Rnf-Nqr"/>
    <property type="match status" value="1"/>
</dbReference>
<feature type="transmembrane region" description="Helical" evidence="7">
    <location>
        <begin position="85"/>
        <end position="100"/>
    </location>
</feature>
<evidence type="ECO:0000313" key="8">
    <source>
        <dbReference type="EMBL" id="VEU82997.1"/>
    </source>
</evidence>
<evidence type="ECO:0000256" key="4">
    <source>
        <dbReference type="ARBA" id="ARBA00022967"/>
    </source>
</evidence>
<dbReference type="InterPro" id="IPR003667">
    <property type="entry name" value="NqrDE/RnfAE"/>
</dbReference>
<evidence type="ECO:0000256" key="3">
    <source>
        <dbReference type="ARBA" id="ARBA00022692"/>
    </source>
</evidence>
<sequence>MKQFVKSMIILSILPLIFISTTFENALIAGLVLVVVTMAIKGLSLLIDKLAEGRFRTYTYVILTAGIVSLLNIILGTYISQTELYSIYFVLFILNVDLVYNPSEKVTAVKQLVISALSFVLIVFVGLLREVLGTGTLTIALFNVDTIQIFASKYAISFLQQASGGFVLAGFVFGIINSLDFIKVKEVAKDDIL</sequence>
<keyword evidence="3 7" id="KW-0812">Transmembrane</keyword>
<protein>
    <submittedName>
        <fullName evidence="8">Electron transport complex RsxE subunit</fullName>
    </submittedName>
</protein>
<keyword evidence="2" id="KW-0813">Transport</keyword>
<feature type="transmembrane region" description="Helical" evidence="7">
    <location>
        <begin position="59"/>
        <end position="79"/>
    </location>
</feature>
<evidence type="ECO:0000256" key="7">
    <source>
        <dbReference type="SAM" id="Phobius"/>
    </source>
</evidence>
<evidence type="ECO:0000256" key="2">
    <source>
        <dbReference type="ARBA" id="ARBA00022448"/>
    </source>
</evidence>